<dbReference type="RefSeq" id="WP_196122316.1">
    <property type="nucleotide sequence ID" value="NZ_JADPMR010000001.1"/>
</dbReference>
<dbReference type="EMBL" id="JADPMR010000001">
    <property type="protein sequence ID" value="MBF8999092.1"/>
    <property type="molecule type" value="Genomic_DNA"/>
</dbReference>
<organism evidence="3 4">
    <name type="scientific">Vibrio nitrifigilis</name>
    <dbReference type="NCBI Taxonomy" id="2789781"/>
    <lineage>
        <taxon>Bacteria</taxon>
        <taxon>Pseudomonadati</taxon>
        <taxon>Pseudomonadota</taxon>
        <taxon>Gammaproteobacteria</taxon>
        <taxon>Vibrionales</taxon>
        <taxon>Vibrionaceae</taxon>
        <taxon>Vibrio</taxon>
    </lineage>
</organism>
<dbReference type="InterPro" id="IPR036429">
    <property type="entry name" value="SpoA-like_sf"/>
</dbReference>
<protein>
    <submittedName>
        <fullName evidence="3">FliM/FliN family flagellar motor switch protein</fullName>
    </submittedName>
</protein>
<comment type="caution">
    <text evidence="3">The sequence shown here is derived from an EMBL/GenBank/DDBJ whole genome shotgun (WGS) entry which is preliminary data.</text>
</comment>
<dbReference type="SUPFAM" id="SSF101801">
    <property type="entry name" value="Surface presentation of antigens (SPOA)"/>
    <property type="match status" value="1"/>
</dbReference>
<keyword evidence="3" id="KW-0966">Cell projection</keyword>
<feature type="domain" description="Flagellar motor switch protein FliN-like C-terminal" evidence="2">
    <location>
        <begin position="277"/>
        <end position="340"/>
    </location>
</feature>
<keyword evidence="3" id="KW-0969">Cilium</keyword>
<dbReference type="InterPro" id="IPR001543">
    <property type="entry name" value="FliN-like_C"/>
</dbReference>
<name>A0ABS0G9K6_9VIBR</name>
<dbReference type="Gene3D" id="2.30.330.10">
    <property type="entry name" value="SpoA-like"/>
    <property type="match status" value="1"/>
</dbReference>
<dbReference type="Proteomes" id="UP000597206">
    <property type="component" value="Unassembled WGS sequence"/>
</dbReference>
<dbReference type="Pfam" id="PF01052">
    <property type="entry name" value="FliMN_C"/>
    <property type="match status" value="1"/>
</dbReference>
<feature type="compositionally biased region" description="Polar residues" evidence="1">
    <location>
        <begin position="344"/>
        <end position="357"/>
    </location>
</feature>
<keyword evidence="3" id="KW-0282">Flagellum</keyword>
<accession>A0ABS0G9K6</accession>
<feature type="region of interest" description="Disordered" evidence="1">
    <location>
        <begin position="344"/>
        <end position="373"/>
    </location>
</feature>
<sequence>MTPFLAQRKLISTPHYLASQYIGRGLTSRYETALGELVFTLRHLESSSHNPLTYFATQHGTLALPTSGLETWLNQLSSLPYPAPLSTEDNEHAWQYELYCQHIYPALQPLLIPFTTLDNPSEIIEGQWFELIWQHNNQHGSVEIFTIPATIASWLSSGTWQPINELDLASLHCSSPLTLGCCANVSSLEQGDIVMLSTTYFSPTGSGAISLAGLQVDIEYLSSGTQPQYQVTQVTTSSAFEALRTDMNEYDSDPFHSSYESDYDQASSSHDAHLTTSLKVVAGQITLTLAELRQLGPGSVLLPQGEAAGFASLFHGSTRIARGEIVTVEGQLGLQVTEVLLPSQTPSVNTSDESYSDQAALDESAEMESQAWD</sequence>
<evidence type="ECO:0000313" key="4">
    <source>
        <dbReference type="Proteomes" id="UP000597206"/>
    </source>
</evidence>
<keyword evidence="4" id="KW-1185">Reference proteome</keyword>
<gene>
    <name evidence="3" type="ORF">I1A42_00625</name>
</gene>
<evidence type="ECO:0000259" key="2">
    <source>
        <dbReference type="Pfam" id="PF01052"/>
    </source>
</evidence>
<evidence type="ECO:0000256" key="1">
    <source>
        <dbReference type="SAM" id="MobiDB-lite"/>
    </source>
</evidence>
<reference evidence="3 4" key="1">
    <citation type="submission" date="2020-11" db="EMBL/GenBank/DDBJ databases">
        <title>Vibrio nitrifigilis sp. nov., a marine nitrogen-fixing bacterium isolated from the lagoon sediment of an islet inside an atoll.</title>
        <authorList>
            <person name="Wang L.-T."/>
            <person name="Shieh W.Y."/>
        </authorList>
    </citation>
    <scope>NUCLEOTIDE SEQUENCE [LARGE SCALE GENOMIC DNA]</scope>
    <source>
        <strain evidence="3 4">NFV-1</strain>
    </source>
</reference>
<proteinExistence type="predicted"/>
<evidence type="ECO:0000313" key="3">
    <source>
        <dbReference type="EMBL" id="MBF8999092.1"/>
    </source>
</evidence>